<protein>
    <submittedName>
        <fullName evidence="2">Uncharacterized protein</fullName>
    </submittedName>
</protein>
<keyword evidence="1" id="KW-0812">Transmembrane</keyword>
<dbReference type="EMBL" id="RBZW01000033">
    <property type="protein sequence ID" value="THE64405.1"/>
    <property type="molecule type" value="Genomic_DNA"/>
</dbReference>
<dbReference type="AlphaFoldDB" id="A0A4S3TMW3"/>
<keyword evidence="1" id="KW-1133">Transmembrane helix</keyword>
<feature type="transmembrane region" description="Helical" evidence="1">
    <location>
        <begin position="44"/>
        <end position="65"/>
    </location>
</feature>
<dbReference type="Proteomes" id="UP000318864">
    <property type="component" value="Unassembled WGS sequence"/>
</dbReference>
<comment type="caution">
    <text evidence="2">The sequence shown here is derived from an EMBL/GenBank/DDBJ whole genome shotgun (WGS) entry which is preliminary data.</text>
</comment>
<evidence type="ECO:0000256" key="1">
    <source>
        <dbReference type="SAM" id="Phobius"/>
    </source>
</evidence>
<feature type="transmembrane region" description="Helical" evidence="1">
    <location>
        <begin position="71"/>
        <end position="95"/>
    </location>
</feature>
<feature type="transmembrane region" description="Helical" evidence="1">
    <location>
        <begin position="12"/>
        <end position="32"/>
    </location>
</feature>
<dbReference type="RefSeq" id="WP_141465191.1">
    <property type="nucleotide sequence ID" value="NZ_RBZW01000033.1"/>
</dbReference>
<accession>A0A4S3TMW3</accession>
<reference evidence="2 3" key="1">
    <citation type="submission" date="2018-10" db="EMBL/GenBank/DDBJ databases">
        <title>Natronolimnobius sp. XQ-INN 246 isolated from Inner Mongolia Autonomous Region of China.</title>
        <authorList>
            <person name="Xue Q."/>
        </authorList>
    </citation>
    <scope>NUCLEOTIDE SEQUENCE [LARGE SCALE GENOMIC DNA]</scope>
    <source>
        <strain evidence="2 3">XQ-INN 246</strain>
    </source>
</reference>
<name>A0A4S3TMW3_9EURY</name>
<evidence type="ECO:0000313" key="2">
    <source>
        <dbReference type="EMBL" id="THE64405.1"/>
    </source>
</evidence>
<evidence type="ECO:0000313" key="3">
    <source>
        <dbReference type="Proteomes" id="UP000318864"/>
    </source>
</evidence>
<dbReference type="OrthoDB" id="221164at2157"/>
<organism evidence="2 3">
    <name type="scientific">Salinadaptatus halalkaliphilus</name>
    <dbReference type="NCBI Taxonomy" id="2419781"/>
    <lineage>
        <taxon>Archaea</taxon>
        <taxon>Methanobacteriati</taxon>
        <taxon>Methanobacteriota</taxon>
        <taxon>Stenosarchaea group</taxon>
        <taxon>Halobacteria</taxon>
        <taxon>Halobacteriales</taxon>
        <taxon>Natrialbaceae</taxon>
        <taxon>Salinadaptatus</taxon>
    </lineage>
</organism>
<dbReference type="Pfam" id="PF24365">
    <property type="entry name" value="DUF7521"/>
    <property type="match status" value="1"/>
</dbReference>
<keyword evidence="1" id="KW-0472">Membrane</keyword>
<dbReference type="InterPro" id="IPR055943">
    <property type="entry name" value="DUF7521"/>
</dbReference>
<keyword evidence="3" id="KW-1185">Reference proteome</keyword>
<sequence>MVGVSQQVAMDMLTVLSLGRVVLGLVITTLAMIGYRNNRSHPMLALAVGVAFLTFVQVLLSIVMARLGEPYLISLSTMLAELVGLSLILYSIVLARRQ</sequence>
<gene>
    <name evidence="2" type="ORF">D8Y22_13415</name>
</gene>
<proteinExistence type="predicted"/>